<organism evidence="1 2">
    <name type="scientific">Thiothrix lacustris</name>
    <dbReference type="NCBI Taxonomy" id="525917"/>
    <lineage>
        <taxon>Bacteria</taxon>
        <taxon>Pseudomonadati</taxon>
        <taxon>Pseudomonadota</taxon>
        <taxon>Gammaproteobacteria</taxon>
        <taxon>Thiotrichales</taxon>
        <taxon>Thiotrichaceae</taxon>
        <taxon>Thiothrix</taxon>
    </lineage>
</organism>
<reference evidence="1 2" key="1">
    <citation type="submission" date="2017-01" db="EMBL/GenBank/DDBJ databases">
        <title>Novel large sulfur bacteria in the metagenomes of groundwater-fed chemosynthetic microbial mats in the Lake Huron basin.</title>
        <authorList>
            <person name="Sharrar A.M."/>
            <person name="Flood B.E."/>
            <person name="Bailey J.V."/>
            <person name="Jones D.S."/>
            <person name="Biddanda B."/>
            <person name="Ruberg S.A."/>
            <person name="Marcus D.N."/>
            <person name="Dick G.J."/>
        </authorList>
    </citation>
    <scope>NUCLEOTIDE SEQUENCE [LARGE SCALE GENOMIC DNA]</scope>
    <source>
        <strain evidence="1">A8</strain>
    </source>
</reference>
<sequence length="65" mass="7297">MSQALTHNSITCPYCYSKFTTEIDHTAGSQEYYEDCRVCCNPIQLFITLDEDGEIISIEAEPGNS</sequence>
<dbReference type="InterPro" id="IPR017143">
    <property type="entry name" value="UCP037225"/>
</dbReference>
<dbReference type="Proteomes" id="UP000192491">
    <property type="component" value="Unassembled WGS sequence"/>
</dbReference>
<accession>A0A1Y1Q803</accession>
<name>A0A1Y1Q803_9GAMM</name>
<dbReference type="Pfam" id="PF14255">
    <property type="entry name" value="Zn_ribbon_21"/>
    <property type="match status" value="1"/>
</dbReference>
<proteinExistence type="predicted"/>
<evidence type="ECO:0000313" key="2">
    <source>
        <dbReference type="Proteomes" id="UP000192491"/>
    </source>
</evidence>
<dbReference type="AlphaFoldDB" id="A0A1Y1Q803"/>
<dbReference type="PIRSF" id="PIRSF037225">
    <property type="entry name" value="UCP037225"/>
    <property type="match status" value="1"/>
</dbReference>
<gene>
    <name evidence="1" type="ORF">BWK73_51225</name>
</gene>
<evidence type="ECO:0008006" key="3">
    <source>
        <dbReference type="Google" id="ProtNLM"/>
    </source>
</evidence>
<comment type="caution">
    <text evidence="1">The sequence shown here is derived from an EMBL/GenBank/DDBJ whole genome shotgun (WGS) entry which is preliminary data.</text>
</comment>
<evidence type="ECO:0000313" key="1">
    <source>
        <dbReference type="EMBL" id="OQW99016.1"/>
    </source>
</evidence>
<dbReference type="InterPro" id="IPR025990">
    <property type="entry name" value="zinc_ribbon_bacterial"/>
</dbReference>
<dbReference type="EMBL" id="MTEJ01000720">
    <property type="protein sequence ID" value="OQW99016.1"/>
    <property type="molecule type" value="Genomic_DNA"/>
</dbReference>
<protein>
    <recommendedName>
        <fullName evidence="3">CPXCG motif-containing cysteine-rich protein</fullName>
    </recommendedName>
</protein>